<dbReference type="AlphaFoldDB" id="A0A1M7IUH2"/>
<dbReference type="CDD" id="cd05154">
    <property type="entry name" value="ACAD10_11_N-like"/>
    <property type="match status" value="1"/>
</dbReference>
<keyword evidence="2" id="KW-0808">Transferase</keyword>
<name>A0A1M7IUH2_9RHOB</name>
<dbReference type="STRING" id="53463.SAMN05444389_109125"/>
<dbReference type="EMBL" id="FRCK01000009">
    <property type="protein sequence ID" value="SHM44380.1"/>
    <property type="molecule type" value="Genomic_DNA"/>
</dbReference>
<dbReference type="InterPro" id="IPR041726">
    <property type="entry name" value="ACAD10_11_N"/>
</dbReference>
<dbReference type="InterPro" id="IPR052898">
    <property type="entry name" value="ACAD10-like"/>
</dbReference>
<sequence length="348" mass="37930">MSAPPSTPAADFDPEALRGFLGGFLGREVCDLTVAPTSGGMSNPTYFVTADGWRAVLRKQPGMKLAKSAHAIDREFRVMGALQGSAVPVPQLYHYEEDPGLLGTPFYLMEWLDGRIFTEYALPGLAPEQRGAIYRSMAATMAAVHSLDFRAAGLGDFGRPGNYFERQISRWSQLWQQYRKGDDDNPALDRMLGWLGDRIPDSELLALCHGDCRIGNLMFHPTEPRVIGVLDWELSTLGHPLVDVAFNTQAWHMAPDENGGLLGIELAAEGIPAEADYLEGYYAAAGTTERLSDFHRIFAMFRAAVGSAGVAYRGELGNSTLPDSAQVGRRLAAAYARRGMEIAARSGL</sequence>
<dbReference type="OrthoDB" id="3806873at2"/>
<dbReference type="PANTHER" id="PTHR47829:SF1">
    <property type="entry name" value="HAD FAMILY PHOSPHATASE"/>
    <property type="match status" value="1"/>
</dbReference>
<gene>
    <name evidence="2" type="ORF">SAMN05444389_109125</name>
</gene>
<dbReference type="SUPFAM" id="SSF56112">
    <property type="entry name" value="Protein kinase-like (PK-like)"/>
    <property type="match status" value="1"/>
</dbReference>
<evidence type="ECO:0000259" key="1">
    <source>
        <dbReference type="Pfam" id="PF01636"/>
    </source>
</evidence>
<dbReference type="Gene3D" id="3.30.200.20">
    <property type="entry name" value="Phosphorylase Kinase, domain 1"/>
    <property type="match status" value="1"/>
</dbReference>
<feature type="domain" description="Aminoglycoside phosphotransferase" evidence="1">
    <location>
        <begin position="34"/>
        <end position="257"/>
    </location>
</feature>
<proteinExistence type="predicted"/>
<dbReference type="PANTHER" id="PTHR47829">
    <property type="entry name" value="HYDROLASE, PUTATIVE (AFU_ORTHOLOGUE AFUA_1G12880)-RELATED"/>
    <property type="match status" value="1"/>
</dbReference>
<organism evidence="2 3">
    <name type="scientific">Paracoccus solventivorans</name>
    <dbReference type="NCBI Taxonomy" id="53463"/>
    <lineage>
        <taxon>Bacteria</taxon>
        <taxon>Pseudomonadati</taxon>
        <taxon>Pseudomonadota</taxon>
        <taxon>Alphaproteobacteria</taxon>
        <taxon>Rhodobacterales</taxon>
        <taxon>Paracoccaceae</taxon>
        <taxon>Paracoccus</taxon>
    </lineage>
</organism>
<dbReference type="Pfam" id="PF01636">
    <property type="entry name" value="APH"/>
    <property type="match status" value="1"/>
</dbReference>
<dbReference type="Proteomes" id="UP000184444">
    <property type="component" value="Unassembled WGS sequence"/>
</dbReference>
<reference evidence="3" key="1">
    <citation type="submission" date="2016-11" db="EMBL/GenBank/DDBJ databases">
        <authorList>
            <person name="Varghese N."/>
            <person name="Submissions S."/>
        </authorList>
    </citation>
    <scope>NUCLEOTIDE SEQUENCE [LARGE SCALE GENOMIC DNA]</scope>
    <source>
        <strain evidence="3">DSM 6637</strain>
    </source>
</reference>
<keyword evidence="2" id="KW-0418">Kinase</keyword>
<dbReference type="RefSeq" id="WP_073067819.1">
    <property type="nucleotide sequence ID" value="NZ_FRCK01000009.1"/>
</dbReference>
<dbReference type="InterPro" id="IPR011009">
    <property type="entry name" value="Kinase-like_dom_sf"/>
</dbReference>
<dbReference type="Gene3D" id="3.90.1200.10">
    <property type="match status" value="1"/>
</dbReference>
<keyword evidence="3" id="KW-1185">Reference proteome</keyword>
<accession>A0A1M7IUH2</accession>
<protein>
    <submittedName>
        <fullName evidence="2">Predicted kinase, aminoglycoside phosphotransferase (APT) family</fullName>
    </submittedName>
</protein>
<dbReference type="GO" id="GO:0016301">
    <property type="term" value="F:kinase activity"/>
    <property type="evidence" value="ECO:0007669"/>
    <property type="project" value="UniProtKB-KW"/>
</dbReference>
<evidence type="ECO:0000313" key="3">
    <source>
        <dbReference type="Proteomes" id="UP000184444"/>
    </source>
</evidence>
<dbReference type="InterPro" id="IPR002575">
    <property type="entry name" value="Aminoglycoside_PTrfase"/>
</dbReference>
<evidence type="ECO:0000313" key="2">
    <source>
        <dbReference type="EMBL" id="SHM44380.1"/>
    </source>
</evidence>